<evidence type="ECO:0000313" key="14">
    <source>
        <dbReference type="RefSeq" id="XP_031567517.1"/>
    </source>
</evidence>
<dbReference type="InterPro" id="IPR049704">
    <property type="entry name" value="Aminotrans_3_PPA_site"/>
</dbReference>
<evidence type="ECO:0000256" key="6">
    <source>
        <dbReference type="ARBA" id="ARBA00022679"/>
    </source>
</evidence>
<evidence type="ECO:0000256" key="8">
    <source>
        <dbReference type="ARBA" id="ARBA00029760"/>
    </source>
</evidence>
<dbReference type="RefSeq" id="XP_031567517.1">
    <property type="nucleotide sequence ID" value="XM_031711657.1"/>
</dbReference>
<dbReference type="InterPro" id="IPR015421">
    <property type="entry name" value="PyrdxlP-dep_Trfase_major"/>
</dbReference>
<dbReference type="GO" id="GO:0005739">
    <property type="term" value="C:mitochondrion"/>
    <property type="evidence" value="ECO:0007669"/>
    <property type="project" value="TreeGrafter"/>
</dbReference>
<evidence type="ECO:0000256" key="12">
    <source>
        <dbReference type="RuleBase" id="RU003560"/>
    </source>
</evidence>
<dbReference type="InterPro" id="IPR015424">
    <property type="entry name" value="PyrdxlP-dep_Trfase"/>
</dbReference>
<dbReference type="GO" id="GO:0030170">
    <property type="term" value="F:pyridoxal phosphate binding"/>
    <property type="evidence" value="ECO:0007669"/>
    <property type="project" value="InterPro"/>
</dbReference>
<dbReference type="CDD" id="cd00610">
    <property type="entry name" value="OAT_like"/>
    <property type="match status" value="1"/>
</dbReference>
<dbReference type="InterPro" id="IPR004631">
    <property type="entry name" value="4NH2But_aminotransferase_euk"/>
</dbReference>
<evidence type="ECO:0000256" key="3">
    <source>
        <dbReference type="ARBA" id="ARBA00012876"/>
    </source>
</evidence>
<dbReference type="Proteomes" id="UP000515163">
    <property type="component" value="Unplaced"/>
</dbReference>
<dbReference type="PIRSF" id="PIRSF000521">
    <property type="entry name" value="Transaminase_4ab_Lys_Orn"/>
    <property type="match status" value="1"/>
</dbReference>
<dbReference type="Gene3D" id="3.90.1150.10">
    <property type="entry name" value="Aspartate Aminotransferase, domain 1"/>
    <property type="match status" value="1"/>
</dbReference>
<dbReference type="SUPFAM" id="SSF53383">
    <property type="entry name" value="PLP-dependent transferases"/>
    <property type="match status" value="1"/>
</dbReference>
<organism evidence="13 14">
    <name type="scientific">Actinia tenebrosa</name>
    <name type="common">Australian red waratah sea anemone</name>
    <dbReference type="NCBI Taxonomy" id="6105"/>
    <lineage>
        <taxon>Eukaryota</taxon>
        <taxon>Metazoa</taxon>
        <taxon>Cnidaria</taxon>
        <taxon>Anthozoa</taxon>
        <taxon>Hexacorallia</taxon>
        <taxon>Actiniaria</taxon>
        <taxon>Actiniidae</taxon>
        <taxon>Actinia</taxon>
    </lineage>
</organism>
<dbReference type="EC" id="2.6.1.19" evidence="4"/>
<dbReference type="AlphaFoldDB" id="A0A6P8IL65"/>
<keyword evidence="6" id="KW-0808">Transferase</keyword>
<dbReference type="FunFam" id="3.40.640.10:FF:000029">
    <property type="entry name" value="4-aminobutyrate aminotransferase, mitochondrial"/>
    <property type="match status" value="1"/>
</dbReference>
<proteinExistence type="inferred from homology"/>
<dbReference type="KEGG" id="aten:116302379"/>
<reference evidence="14" key="1">
    <citation type="submission" date="2025-08" db="UniProtKB">
        <authorList>
            <consortium name="RefSeq"/>
        </authorList>
    </citation>
    <scope>IDENTIFICATION</scope>
    <source>
        <tissue evidence="14">Tentacle</tissue>
    </source>
</reference>
<dbReference type="InterPro" id="IPR005814">
    <property type="entry name" value="Aminotrans_3"/>
</dbReference>
<evidence type="ECO:0000256" key="1">
    <source>
        <dbReference type="ARBA" id="ARBA00001933"/>
    </source>
</evidence>
<dbReference type="NCBIfam" id="TIGR00699">
    <property type="entry name" value="GABAtrns_euk"/>
    <property type="match status" value="1"/>
</dbReference>
<evidence type="ECO:0000256" key="11">
    <source>
        <dbReference type="ARBA" id="ARBA00031787"/>
    </source>
</evidence>
<dbReference type="InParanoid" id="A0A6P8IL65"/>
<dbReference type="GO" id="GO:0047298">
    <property type="term" value="F:(S)-3-amino-2-methylpropionate transaminase activity"/>
    <property type="evidence" value="ECO:0007669"/>
    <property type="project" value="UniProtKB-EC"/>
</dbReference>
<gene>
    <name evidence="14" type="primary">LOC116302379</name>
</gene>
<sequence length="504" mass="55831">MALLCTTKYFARNIHRVILKRCSLAFCNGVISRSSRVMSLRTLAYDEEYDHPKMKTPVPGPRSEELMKDLSEIQQSNATKFFVDYDKCRGNYIVDADGNVMLDVYQQIASVPLGYNHPALIRAIHDPANVSTLVNRSALGILPPASFPQDLKDSLLSVAPPGLSEVTTMACGACSVENAMKAAMFRYKTRVRGDPNPTAEEMESCVMNQSPGSTSLSILSFKGGFHGRTFGALTATHSKPIHKVDLPAFDWPAASFPQLKYPLEENVRENTAEEQRCLDEVRELITKWNKAGKHVAGILVEPIQGEGGDRHASPEFFKGLQNIGKEYGAAFIVDEVQTGCLATGKFWAHEHWGLDEPPDIVTFAKKMCTGGFYCKSEFRPNVPFRIFNTWMGDPSKILLLREVIKVINEDNLAESTQNAGRALLNGLKDLEARYSSFLSNARGQGTYCAIDLPNVDSRNGMLTALRNNGIEIDGSGVNTIRFRPALIFTPRHAEIVLDKIDYLS</sequence>
<comment type="similarity">
    <text evidence="2 12">Belongs to the class-III pyridoxal-phosphate-dependent aminotransferase family.</text>
</comment>
<dbReference type="GeneID" id="116302379"/>
<protein>
    <recommendedName>
        <fullName evidence="10">(S)-3-amino-2-methylpropionate transaminase</fullName>
        <ecNumber evidence="4">2.6.1.19</ecNumber>
        <ecNumber evidence="3">2.6.1.22</ecNumber>
    </recommendedName>
    <alternativeName>
        <fullName evidence="11">GABA aminotransferase</fullName>
    </alternativeName>
    <alternativeName>
        <fullName evidence="9">Gamma-amino-N-butyrate transaminase</fullName>
    </alternativeName>
    <alternativeName>
        <fullName evidence="8">L-AIBAT</fullName>
    </alternativeName>
</protein>
<evidence type="ECO:0000256" key="4">
    <source>
        <dbReference type="ARBA" id="ARBA00012912"/>
    </source>
</evidence>
<dbReference type="Pfam" id="PF00202">
    <property type="entry name" value="Aminotran_3"/>
    <property type="match status" value="1"/>
</dbReference>
<keyword evidence="7 12" id="KW-0663">Pyridoxal phosphate</keyword>
<dbReference type="PROSITE" id="PS00600">
    <property type="entry name" value="AA_TRANSFER_CLASS_3"/>
    <property type="match status" value="1"/>
</dbReference>
<keyword evidence="13" id="KW-1185">Reference proteome</keyword>
<evidence type="ECO:0000256" key="9">
    <source>
        <dbReference type="ARBA" id="ARBA00030204"/>
    </source>
</evidence>
<evidence type="ECO:0000256" key="10">
    <source>
        <dbReference type="ARBA" id="ARBA00030857"/>
    </source>
</evidence>
<dbReference type="Gene3D" id="3.40.640.10">
    <property type="entry name" value="Type I PLP-dependent aspartate aminotransferase-like (Major domain)"/>
    <property type="match status" value="1"/>
</dbReference>
<evidence type="ECO:0000256" key="5">
    <source>
        <dbReference type="ARBA" id="ARBA00022576"/>
    </source>
</evidence>
<dbReference type="PANTHER" id="PTHR43206">
    <property type="entry name" value="AMINOTRANSFERASE"/>
    <property type="match status" value="1"/>
</dbReference>
<name>A0A6P8IL65_ACTTE</name>
<dbReference type="GO" id="GO:0009450">
    <property type="term" value="P:gamma-aminobutyric acid catabolic process"/>
    <property type="evidence" value="ECO:0007669"/>
    <property type="project" value="TreeGrafter"/>
</dbReference>
<dbReference type="EC" id="2.6.1.22" evidence="3"/>
<dbReference type="PANTHER" id="PTHR43206:SF1">
    <property type="entry name" value="4-AMINOBUTYRATE AMINOTRANSFERASE, MITOCHONDRIAL"/>
    <property type="match status" value="1"/>
</dbReference>
<evidence type="ECO:0000313" key="13">
    <source>
        <dbReference type="Proteomes" id="UP000515163"/>
    </source>
</evidence>
<keyword evidence="5" id="KW-0032">Aminotransferase</keyword>
<accession>A0A6P8IL65</accession>
<evidence type="ECO:0000256" key="7">
    <source>
        <dbReference type="ARBA" id="ARBA00022898"/>
    </source>
</evidence>
<evidence type="ECO:0000256" key="2">
    <source>
        <dbReference type="ARBA" id="ARBA00008954"/>
    </source>
</evidence>
<dbReference type="InterPro" id="IPR015422">
    <property type="entry name" value="PyrdxlP-dep_Trfase_small"/>
</dbReference>
<dbReference type="OrthoDB" id="5419315at2759"/>
<dbReference type="FunCoup" id="A0A6P8IL65">
    <property type="interactions" value="638"/>
</dbReference>
<dbReference type="GO" id="GO:0034386">
    <property type="term" value="F:4-aminobutyrate:2-oxoglutarate transaminase activity"/>
    <property type="evidence" value="ECO:0007669"/>
    <property type="project" value="UniProtKB-EC"/>
</dbReference>
<comment type="cofactor">
    <cofactor evidence="1">
        <name>pyridoxal 5'-phosphate</name>
        <dbReference type="ChEBI" id="CHEBI:597326"/>
    </cofactor>
</comment>